<dbReference type="HOGENOM" id="CLU_544331_0_0_1"/>
<sequence length="501" mass="58566">MDEKYKAILNRHRQLLIKNIILTDEFYELLDKEKVLPGAMIKDVKGGFNQEERNSRLLNALFLRTSLTFRRFRAVLLKSGHHFLADLLWEEDYDHSVPDDTILQKFPGVFDRLTDDIKRKLILSIDSQVREKALKIAWRTTSIDRVSILNTRSTNFKQEKTLRETIEEQDRQLMVFRNDICCRDERIRLLTIEIQGLQRETESLKQAHQKELEKQTNFNSANNNAILRLKERFVAFNDIIIKLNQSVRIFLGDELETYCSDSDNVKLSYLDRNLNRVLYKAKEAQKSSDIYSSQKKEVMKLLNKSDQKLTIVELVKDHTEREQNLKIALWREIEKLADVIKGLPKTGILQKSSSNDKLFSDARYLKNYIATLRVEIEHLYKRMSWKESQIKDLKHDLESYKRKLPYIIKTPPPSPDSTYALNMSYINNEYLDTKSENDVCDSVKGVKQRKGGVVEAFQEIPITSPSLFVESKKERHVAFSDINTKPNVVHKHCKSSTLPPV</sequence>
<keyword evidence="4" id="KW-1185">Reference proteome</keyword>
<dbReference type="InterPro" id="IPR011029">
    <property type="entry name" value="DEATH-like_dom_sf"/>
</dbReference>
<proteinExistence type="predicted"/>
<gene>
    <name evidence="3" type="ORF">LOTGIDRAFT_159452</name>
</gene>
<dbReference type="AlphaFoldDB" id="V4ARH7"/>
<keyword evidence="1" id="KW-0175">Coiled coil</keyword>
<evidence type="ECO:0000259" key="2">
    <source>
        <dbReference type="PROSITE" id="PS50209"/>
    </source>
</evidence>
<dbReference type="SUPFAM" id="SSF47986">
    <property type="entry name" value="DEATH domain"/>
    <property type="match status" value="1"/>
</dbReference>
<dbReference type="GO" id="GO:0042981">
    <property type="term" value="P:regulation of apoptotic process"/>
    <property type="evidence" value="ECO:0007669"/>
    <property type="project" value="InterPro"/>
</dbReference>
<dbReference type="PROSITE" id="PS50209">
    <property type="entry name" value="CARD"/>
    <property type="match status" value="1"/>
</dbReference>
<organism evidence="3 4">
    <name type="scientific">Lottia gigantea</name>
    <name type="common">Giant owl limpet</name>
    <dbReference type="NCBI Taxonomy" id="225164"/>
    <lineage>
        <taxon>Eukaryota</taxon>
        <taxon>Metazoa</taxon>
        <taxon>Spiralia</taxon>
        <taxon>Lophotrochozoa</taxon>
        <taxon>Mollusca</taxon>
        <taxon>Gastropoda</taxon>
        <taxon>Patellogastropoda</taxon>
        <taxon>Lottioidea</taxon>
        <taxon>Lottiidae</taxon>
        <taxon>Lottia</taxon>
    </lineage>
</organism>
<dbReference type="KEGG" id="lgi:LOTGIDRAFT_159452"/>
<dbReference type="Gene3D" id="1.10.533.10">
    <property type="entry name" value="Death Domain, Fas"/>
    <property type="match status" value="1"/>
</dbReference>
<evidence type="ECO:0000313" key="4">
    <source>
        <dbReference type="Proteomes" id="UP000030746"/>
    </source>
</evidence>
<accession>V4ARH7</accession>
<dbReference type="InterPro" id="IPR001315">
    <property type="entry name" value="CARD"/>
</dbReference>
<dbReference type="RefSeq" id="XP_009052012.1">
    <property type="nucleotide sequence ID" value="XM_009053764.1"/>
</dbReference>
<evidence type="ECO:0000256" key="1">
    <source>
        <dbReference type="SAM" id="Coils"/>
    </source>
</evidence>
<dbReference type="GeneID" id="20238054"/>
<dbReference type="Proteomes" id="UP000030746">
    <property type="component" value="Unassembled WGS sequence"/>
</dbReference>
<dbReference type="OrthoDB" id="6150087at2759"/>
<dbReference type="CTD" id="20238054"/>
<feature type="coiled-coil region" evidence="1">
    <location>
        <begin position="187"/>
        <end position="214"/>
    </location>
</feature>
<feature type="domain" description="CARD" evidence="2">
    <location>
        <begin position="1"/>
        <end position="91"/>
    </location>
</feature>
<name>V4ARH7_LOTGI</name>
<reference evidence="3 4" key="1">
    <citation type="journal article" date="2013" name="Nature">
        <title>Insights into bilaterian evolution from three spiralian genomes.</title>
        <authorList>
            <person name="Simakov O."/>
            <person name="Marletaz F."/>
            <person name="Cho S.J."/>
            <person name="Edsinger-Gonzales E."/>
            <person name="Havlak P."/>
            <person name="Hellsten U."/>
            <person name="Kuo D.H."/>
            <person name="Larsson T."/>
            <person name="Lv J."/>
            <person name="Arendt D."/>
            <person name="Savage R."/>
            <person name="Osoegawa K."/>
            <person name="de Jong P."/>
            <person name="Grimwood J."/>
            <person name="Chapman J.A."/>
            <person name="Shapiro H."/>
            <person name="Aerts A."/>
            <person name="Otillar R.P."/>
            <person name="Terry A.Y."/>
            <person name="Boore J.L."/>
            <person name="Grigoriev I.V."/>
            <person name="Lindberg D.R."/>
            <person name="Seaver E.C."/>
            <person name="Weisblat D.A."/>
            <person name="Putnam N.H."/>
            <person name="Rokhsar D.S."/>
        </authorList>
    </citation>
    <scope>NUCLEOTIDE SEQUENCE [LARGE SCALE GENOMIC DNA]</scope>
</reference>
<dbReference type="CDD" id="cd01671">
    <property type="entry name" value="CARD"/>
    <property type="match status" value="1"/>
</dbReference>
<evidence type="ECO:0000313" key="3">
    <source>
        <dbReference type="EMBL" id="ESO97420.1"/>
    </source>
</evidence>
<dbReference type="OMA" id="HVLPETM"/>
<protein>
    <recommendedName>
        <fullName evidence="2">CARD domain-containing protein</fullName>
    </recommendedName>
</protein>
<dbReference type="EMBL" id="KB201305">
    <property type="protein sequence ID" value="ESO97420.1"/>
    <property type="molecule type" value="Genomic_DNA"/>
</dbReference>